<organism evidence="1">
    <name type="scientific">Cucumis melo</name>
    <name type="common">Muskmelon</name>
    <dbReference type="NCBI Taxonomy" id="3656"/>
    <lineage>
        <taxon>Eukaryota</taxon>
        <taxon>Viridiplantae</taxon>
        <taxon>Streptophyta</taxon>
        <taxon>Embryophyta</taxon>
        <taxon>Tracheophyta</taxon>
        <taxon>Spermatophyta</taxon>
        <taxon>Magnoliopsida</taxon>
        <taxon>eudicotyledons</taxon>
        <taxon>Gunneridae</taxon>
        <taxon>Pentapetalae</taxon>
        <taxon>rosids</taxon>
        <taxon>fabids</taxon>
        <taxon>Cucurbitales</taxon>
        <taxon>Cucurbitaceae</taxon>
        <taxon>Benincaseae</taxon>
        <taxon>Cucumis</taxon>
    </lineage>
</organism>
<dbReference type="Gramene" id="MELO3C021222.2.1">
    <property type="protein sequence ID" value="MELO3C021222.2.1"/>
    <property type="gene ID" value="MELO3C021222.2"/>
</dbReference>
<proteinExistence type="predicted"/>
<name>A0A9I9DNH1_CUCME</name>
<protein>
    <submittedName>
        <fullName evidence="1">Uncharacterized protein</fullName>
    </submittedName>
</protein>
<reference evidence="1" key="1">
    <citation type="submission" date="2023-03" db="UniProtKB">
        <authorList>
            <consortium name="EnsemblPlants"/>
        </authorList>
    </citation>
    <scope>IDENTIFICATION</scope>
</reference>
<dbReference type="AlphaFoldDB" id="A0A9I9DNH1"/>
<accession>A0A9I9DNH1</accession>
<dbReference type="EnsemblPlants" id="MELO3C021222.2.1">
    <property type="protein sequence ID" value="MELO3C021222.2.1"/>
    <property type="gene ID" value="MELO3C021222.2"/>
</dbReference>
<evidence type="ECO:0000313" key="1">
    <source>
        <dbReference type="EnsemblPlants" id="MELO3C021222.2.1"/>
    </source>
</evidence>
<sequence>MVFLFDYLQYSPDNTRKSVRIFRNSSERIAKKTPISTGYIGIRRARANNNAENCKYPEPEINH</sequence>